<evidence type="ECO:0000313" key="6">
    <source>
        <dbReference type="EMBL" id="MBR0658247.1"/>
    </source>
</evidence>
<evidence type="ECO:0000313" key="7">
    <source>
        <dbReference type="EMBL" id="NKE15936.1"/>
    </source>
</evidence>
<dbReference type="GO" id="GO:0043565">
    <property type="term" value="F:sequence-specific DNA binding"/>
    <property type="evidence" value="ECO:0007669"/>
    <property type="project" value="TreeGrafter"/>
</dbReference>
<dbReference type="SUPFAM" id="SSF46785">
    <property type="entry name" value="Winged helix' DNA-binding domain"/>
    <property type="match status" value="1"/>
</dbReference>
<dbReference type="InterPro" id="IPR036390">
    <property type="entry name" value="WH_DNA-bd_sf"/>
</dbReference>
<proteinExistence type="inferred from homology"/>
<dbReference type="CDD" id="cd08432">
    <property type="entry name" value="PBP2_GcdR_TrpI_HvrB_AmpR_like"/>
    <property type="match status" value="1"/>
</dbReference>
<dbReference type="InterPro" id="IPR000847">
    <property type="entry name" value="LysR_HTH_N"/>
</dbReference>
<keyword evidence="8" id="KW-1185">Reference proteome</keyword>
<dbReference type="EMBL" id="JAAVUP010000001">
    <property type="protein sequence ID" value="NKE15936.1"/>
    <property type="molecule type" value="Genomic_DNA"/>
</dbReference>
<dbReference type="Proteomes" id="UP000746741">
    <property type="component" value="Unassembled WGS sequence"/>
</dbReference>
<reference evidence="7 8" key="2">
    <citation type="submission" date="2020-02" db="EMBL/GenBank/DDBJ databases">
        <authorList>
            <person name="Sun Q."/>
            <person name="Inoue M."/>
        </authorList>
    </citation>
    <scope>NUCLEOTIDE SEQUENCE [LARGE SCALE GENOMIC DNA]</scope>
    <source>
        <strain evidence="7 8">KCTC 22478</strain>
    </source>
</reference>
<dbReference type="SUPFAM" id="SSF53850">
    <property type="entry name" value="Periplasmic binding protein-like II"/>
    <property type="match status" value="1"/>
</dbReference>
<feature type="domain" description="HTH lysR-type" evidence="5">
    <location>
        <begin position="5"/>
        <end position="62"/>
    </location>
</feature>
<dbReference type="InterPro" id="IPR005119">
    <property type="entry name" value="LysR_subst-bd"/>
</dbReference>
<organism evidence="6 9">
    <name type="scientific">Neoroseomonas oryzicola</name>
    <dbReference type="NCBI Taxonomy" id="535904"/>
    <lineage>
        <taxon>Bacteria</taxon>
        <taxon>Pseudomonadati</taxon>
        <taxon>Pseudomonadota</taxon>
        <taxon>Alphaproteobacteria</taxon>
        <taxon>Acetobacterales</taxon>
        <taxon>Acetobacteraceae</taxon>
        <taxon>Neoroseomonas</taxon>
    </lineage>
</organism>
<evidence type="ECO:0000256" key="1">
    <source>
        <dbReference type="ARBA" id="ARBA00009437"/>
    </source>
</evidence>
<dbReference type="PROSITE" id="PS50931">
    <property type="entry name" value="HTH_LYSR"/>
    <property type="match status" value="1"/>
</dbReference>
<gene>
    <name evidence="7" type="ORF">GWK15_03205</name>
    <name evidence="6" type="ORF">GXW75_03220</name>
</gene>
<dbReference type="Pfam" id="PF00126">
    <property type="entry name" value="HTH_1"/>
    <property type="match status" value="1"/>
</dbReference>
<sequence length="301" mass="32689">MRRLPPLSALRAFEAAARLLSFGKAAAELGVTPTAVSHQIRALEDLCGQPLFRRRPRPIGLTAAGQDLYPAVHEAFGALGAAVDAVARTGTPRPLRVTTTNAFAHRWLVPRLALWRAEQPALPLEIIGTDAVVEVAKGEADLAIRYMGDPPAGLVSSVLMRDRFWPICSPALLATGSPIRNPVDLARHTLVHLEWNGWEDHAPTWARWFAAAGVSHRAWQDPDAPGALRFREELHGIEAIVAGQGIAICSDVLAARELASGTLVKAFDLCLPGYAYHLAHARGTRRTRDIEAFSAWLQRVA</sequence>
<dbReference type="PANTHER" id="PTHR30537:SF74">
    <property type="entry name" value="HTH-TYPE TRANSCRIPTIONAL REGULATOR TRPI"/>
    <property type="match status" value="1"/>
</dbReference>
<reference evidence="6" key="3">
    <citation type="journal article" date="2021" name="Syst. Appl. Microbiol.">
        <title>Roseomonas hellenica sp. nov., isolated from roots of wild-growing Alkanna tinctoria.</title>
        <authorList>
            <person name="Rat A."/>
            <person name="Naranjo H.D."/>
            <person name="Lebbe L."/>
            <person name="Cnockaert M."/>
            <person name="Krigas N."/>
            <person name="Grigoriadou K."/>
            <person name="Maloupa E."/>
            <person name="Willems A."/>
        </authorList>
    </citation>
    <scope>NUCLEOTIDE SEQUENCE</scope>
    <source>
        <strain evidence="6">LMG 31161</strain>
    </source>
</reference>
<dbReference type="GO" id="GO:0006351">
    <property type="term" value="P:DNA-templated transcription"/>
    <property type="evidence" value="ECO:0007669"/>
    <property type="project" value="TreeGrafter"/>
</dbReference>
<dbReference type="EMBL" id="JAAEDK010000005">
    <property type="protein sequence ID" value="MBR0658247.1"/>
    <property type="molecule type" value="Genomic_DNA"/>
</dbReference>
<dbReference type="Gene3D" id="3.40.190.10">
    <property type="entry name" value="Periplasmic binding protein-like II"/>
    <property type="match status" value="2"/>
</dbReference>
<name>A0A9X9WD37_9PROT</name>
<dbReference type="RefSeq" id="WP_168038977.1">
    <property type="nucleotide sequence ID" value="NZ_JAAEDK010000005.1"/>
</dbReference>
<dbReference type="Gene3D" id="1.10.10.10">
    <property type="entry name" value="Winged helix-like DNA-binding domain superfamily/Winged helix DNA-binding domain"/>
    <property type="match status" value="1"/>
</dbReference>
<dbReference type="InterPro" id="IPR036388">
    <property type="entry name" value="WH-like_DNA-bd_sf"/>
</dbReference>
<evidence type="ECO:0000313" key="9">
    <source>
        <dbReference type="Proteomes" id="UP001138708"/>
    </source>
</evidence>
<keyword evidence="3" id="KW-0238">DNA-binding</keyword>
<comment type="caution">
    <text evidence="6">The sequence shown here is derived from an EMBL/GenBank/DDBJ whole genome shotgun (WGS) entry which is preliminary data.</text>
</comment>
<evidence type="ECO:0000256" key="2">
    <source>
        <dbReference type="ARBA" id="ARBA00023015"/>
    </source>
</evidence>
<evidence type="ECO:0000313" key="8">
    <source>
        <dbReference type="Proteomes" id="UP000746741"/>
    </source>
</evidence>
<dbReference type="InterPro" id="IPR058163">
    <property type="entry name" value="LysR-type_TF_proteobact-type"/>
</dbReference>
<dbReference type="Proteomes" id="UP001138708">
    <property type="component" value="Unassembled WGS sequence"/>
</dbReference>
<dbReference type="AlphaFoldDB" id="A0A9X9WD37"/>
<dbReference type="Pfam" id="PF03466">
    <property type="entry name" value="LysR_substrate"/>
    <property type="match status" value="1"/>
</dbReference>
<evidence type="ECO:0000256" key="4">
    <source>
        <dbReference type="ARBA" id="ARBA00023163"/>
    </source>
</evidence>
<protein>
    <submittedName>
        <fullName evidence="6">LysR family transcriptional regulator</fullName>
    </submittedName>
</protein>
<evidence type="ECO:0000259" key="5">
    <source>
        <dbReference type="PROSITE" id="PS50931"/>
    </source>
</evidence>
<reference evidence="6" key="1">
    <citation type="submission" date="2020-01" db="EMBL/GenBank/DDBJ databases">
        <authorList>
            <person name="Rat A."/>
        </authorList>
    </citation>
    <scope>NUCLEOTIDE SEQUENCE</scope>
    <source>
        <strain evidence="6">LMG 31161</strain>
    </source>
</reference>
<keyword evidence="4" id="KW-0804">Transcription</keyword>
<accession>A0A9X9WD37</accession>
<dbReference type="GO" id="GO:0003700">
    <property type="term" value="F:DNA-binding transcription factor activity"/>
    <property type="evidence" value="ECO:0007669"/>
    <property type="project" value="InterPro"/>
</dbReference>
<keyword evidence="2" id="KW-0805">Transcription regulation</keyword>
<dbReference type="PANTHER" id="PTHR30537">
    <property type="entry name" value="HTH-TYPE TRANSCRIPTIONAL REGULATOR"/>
    <property type="match status" value="1"/>
</dbReference>
<comment type="similarity">
    <text evidence="1">Belongs to the LysR transcriptional regulatory family.</text>
</comment>
<evidence type="ECO:0000256" key="3">
    <source>
        <dbReference type="ARBA" id="ARBA00023125"/>
    </source>
</evidence>